<comment type="caution">
    <text evidence="1">The sequence shown here is derived from an EMBL/GenBank/DDBJ whole genome shotgun (WGS) entry which is preliminary data.</text>
</comment>
<sequence length="94" mass="10347">MSARHLSRLGFGFWGITLGLKLISLSSLDFKKKYSTSFVGEHQLRLGHACLDMGYQDRLIGKDLSFSSCKRSSSLPCTTLVTKVSKMGSVNEEG</sequence>
<dbReference type="AlphaFoldDB" id="A0AAV5LA08"/>
<accession>A0AAV5LA08</accession>
<protein>
    <submittedName>
        <fullName evidence="1">Uncharacterized protein</fullName>
    </submittedName>
</protein>
<reference evidence="1 2" key="1">
    <citation type="journal article" date="2021" name="Commun. Biol.">
        <title>The genome of Shorea leprosula (Dipterocarpaceae) highlights the ecological relevance of drought in aseasonal tropical rainforests.</title>
        <authorList>
            <person name="Ng K.K.S."/>
            <person name="Kobayashi M.J."/>
            <person name="Fawcett J.A."/>
            <person name="Hatakeyama M."/>
            <person name="Paape T."/>
            <person name="Ng C.H."/>
            <person name="Ang C.C."/>
            <person name="Tnah L.H."/>
            <person name="Lee C.T."/>
            <person name="Nishiyama T."/>
            <person name="Sese J."/>
            <person name="O'Brien M.J."/>
            <person name="Copetti D."/>
            <person name="Mohd Noor M.I."/>
            <person name="Ong R.C."/>
            <person name="Putra M."/>
            <person name="Sireger I.Z."/>
            <person name="Indrioko S."/>
            <person name="Kosugi Y."/>
            <person name="Izuno A."/>
            <person name="Isagi Y."/>
            <person name="Lee S.L."/>
            <person name="Shimizu K.K."/>
        </authorList>
    </citation>
    <scope>NUCLEOTIDE SEQUENCE [LARGE SCALE GENOMIC DNA]</scope>
    <source>
        <strain evidence="1">214</strain>
    </source>
</reference>
<proteinExistence type="predicted"/>
<organism evidence="1 2">
    <name type="scientific">Rubroshorea leprosula</name>
    <dbReference type="NCBI Taxonomy" id="152421"/>
    <lineage>
        <taxon>Eukaryota</taxon>
        <taxon>Viridiplantae</taxon>
        <taxon>Streptophyta</taxon>
        <taxon>Embryophyta</taxon>
        <taxon>Tracheophyta</taxon>
        <taxon>Spermatophyta</taxon>
        <taxon>Magnoliopsida</taxon>
        <taxon>eudicotyledons</taxon>
        <taxon>Gunneridae</taxon>
        <taxon>Pentapetalae</taxon>
        <taxon>rosids</taxon>
        <taxon>malvids</taxon>
        <taxon>Malvales</taxon>
        <taxon>Dipterocarpaceae</taxon>
        <taxon>Rubroshorea</taxon>
    </lineage>
</organism>
<dbReference type="Proteomes" id="UP001054252">
    <property type="component" value="Unassembled WGS sequence"/>
</dbReference>
<keyword evidence="2" id="KW-1185">Reference proteome</keyword>
<dbReference type="EMBL" id="BPVZ01000103">
    <property type="protein sequence ID" value="GKV33992.1"/>
    <property type="molecule type" value="Genomic_DNA"/>
</dbReference>
<name>A0AAV5LA08_9ROSI</name>
<gene>
    <name evidence="1" type="ORF">SLEP1_g42423</name>
</gene>
<evidence type="ECO:0000313" key="1">
    <source>
        <dbReference type="EMBL" id="GKV33992.1"/>
    </source>
</evidence>
<evidence type="ECO:0000313" key="2">
    <source>
        <dbReference type="Proteomes" id="UP001054252"/>
    </source>
</evidence>